<comment type="caution">
    <text evidence="3">The sequence shown here is derived from an EMBL/GenBank/DDBJ whole genome shotgun (WGS) entry which is preliminary data.</text>
</comment>
<gene>
    <name evidence="3" type="ORF">B2J93_8961</name>
</gene>
<dbReference type="GO" id="GO:0005777">
    <property type="term" value="C:peroxisome"/>
    <property type="evidence" value="ECO:0007669"/>
    <property type="project" value="TreeGrafter"/>
</dbReference>
<dbReference type="InterPro" id="IPR001853">
    <property type="entry name" value="DSBA-like_thioredoxin_dom"/>
</dbReference>
<reference evidence="3 4" key="1">
    <citation type="submission" date="2017-04" db="EMBL/GenBank/DDBJ databases">
        <title>Draft genome sequence of Marssonina coronaria NL1: causal agent of apple blotch.</title>
        <authorList>
            <person name="Cheng Q."/>
        </authorList>
    </citation>
    <scope>NUCLEOTIDE SEQUENCE [LARGE SCALE GENOMIC DNA]</scope>
    <source>
        <strain evidence="3 4">NL1</strain>
    </source>
</reference>
<evidence type="ECO:0000313" key="3">
    <source>
        <dbReference type="EMBL" id="OWP07509.1"/>
    </source>
</evidence>
<accession>A0A218ZHH3</accession>
<feature type="domain" description="DSBA-like thioredoxin" evidence="2">
    <location>
        <begin position="11"/>
        <end position="214"/>
    </location>
</feature>
<dbReference type="GO" id="GO:0004364">
    <property type="term" value="F:glutathione transferase activity"/>
    <property type="evidence" value="ECO:0007669"/>
    <property type="project" value="TreeGrafter"/>
</dbReference>
<dbReference type="SUPFAM" id="SSF52833">
    <property type="entry name" value="Thioredoxin-like"/>
    <property type="match status" value="1"/>
</dbReference>
<sequence length="235" mass="26441">MPPSSPMRSSLTIYVDCVSPYSWFGITSLLKYRPALLAHGVTVDIVPFFLGGARDAAGNPWTPTPKWKEAFSKQDSEMTGELLGLKIVQPAEFPILSLFVGLTIFLFGPVRVATYIKNHHPASKFEASFLALVSSYWSLGINISKPEGIKRALSPIFNELEIEDIMEKAVSFENKKELLDRTKESQAFGAPWIVGVDRRGEKKMWFGNDRWDQVFWHLGVPFKGVEVLVGWESKM</sequence>
<dbReference type="Proteomes" id="UP000242519">
    <property type="component" value="Unassembled WGS sequence"/>
</dbReference>
<dbReference type="InParanoid" id="A0A218ZHH3"/>
<dbReference type="Pfam" id="PF01323">
    <property type="entry name" value="DSBA"/>
    <property type="match status" value="1"/>
</dbReference>
<dbReference type="GO" id="GO:0005739">
    <property type="term" value="C:mitochondrion"/>
    <property type="evidence" value="ECO:0007669"/>
    <property type="project" value="TreeGrafter"/>
</dbReference>
<dbReference type="PANTHER" id="PTHR42943:SF13">
    <property type="entry name" value="GLUTATHIONE S-TRANSFERASE KAPPA-RELATED"/>
    <property type="match status" value="1"/>
</dbReference>
<dbReference type="EMBL" id="MZNU01000003">
    <property type="protein sequence ID" value="OWP07509.1"/>
    <property type="molecule type" value="Genomic_DNA"/>
</dbReference>
<evidence type="ECO:0000313" key="4">
    <source>
        <dbReference type="Proteomes" id="UP000242519"/>
    </source>
</evidence>
<evidence type="ECO:0000259" key="2">
    <source>
        <dbReference type="Pfam" id="PF01323"/>
    </source>
</evidence>
<evidence type="ECO:0000256" key="1">
    <source>
        <dbReference type="SAM" id="Phobius"/>
    </source>
</evidence>
<dbReference type="AlphaFoldDB" id="A0A218ZHH3"/>
<dbReference type="GO" id="GO:0006749">
    <property type="term" value="P:glutathione metabolic process"/>
    <property type="evidence" value="ECO:0007669"/>
    <property type="project" value="TreeGrafter"/>
</dbReference>
<dbReference type="OrthoDB" id="4664297at2759"/>
<feature type="transmembrane region" description="Helical" evidence="1">
    <location>
        <begin position="93"/>
        <end position="113"/>
    </location>
</feature>
<keyword evidence="1" id="KW-0472">Membrane</keyword>
<keyword evidence="1" id="KW-1133">Transmembrane helix</keyword>
<dbReference type="Gene3D" id="3.40.30.10">
    <property type="entry name" value="Glutaredoxin"/>
    <property type="match status" value="1"/>
</dbReference>
<name>A0A218ZHH3_9HELO</name>
<dbReference type="GO" id="GO:0004602">
    <property type="term" value="F:glutathione peroxidase activity"/>
    <property type="evidence" value="ECO:0007669"/>
    <property type="project" value="TreeGrafter"/>
</dbReference>
<dbReference type="PANTHER" id="PTHR42943">
    <property type="entry name" value="GLUTATHIONE S-TRANSFERASE KAPPA"/>
    <property type="match status" value="1"/>
</dbReference>
<keyword evidence="4" id="KW-1185">Reference proteome</keyword>
<protein>
    <submittedName>
        <fullName evidence="3">Glutathione S-transferase</fullName>
    </submittedName>
</protein>
<dbReference type="InterPro" id="IPR036249">
    <property type="entry name" value="Thioredoxin-like_sf"/>
</dbReference>
<organism evidence="3 4">
    <name type="scientific">Diplocarpon coronariae</name>
    <dbReference type="NCBI Taxonomy" id="2795749"/>
    <lineage>
        <taxon>Eukaryota</taxon>
        <taxon>Fungi</taxon>
        <taxon>Dikarya</taxon>
        <taxon>Ascomycota</taxon>
        <taxon>Pezizomycotina</taxon>
        <taxon>Leotiomycetes</taxon>
        <taxon>Helotiales</taxon>
        <taxon>Drepanopezizaceae</taxon>
        <taxon>Diplocarpon</taxon>
    </lineage>
</organism>
<dbReference type="STRING" id="503106.A0A218ZHH3"/>
<proteinExistence type="predicted"/>
<dbReference type="InterPro" id="IPR051924">
    <property type="entry name" value="GST_Kappa/NadH"/>
</dbReference>
<keyword evidence="1" id="KW-0812">Transmembrane</keyword>